<keyword evidence="3" id="KW-1185">Reference proteome</keyword>
<protein>
    <submittedName>
        <fullName evidence="2">Uncharacterized protein</fullName>
    </submittedName>
</protein>
<organism evidence="2 3">
    <name type="scientific">Aspergillus transmontanensis</name>
    <dbReference type="NCBI Taxonomy" id="1034304"/>
    <lineage>
        <taxon>Eukaryota</taxon>
        <taxon>Fungi</taxon>
        <taxon>Dikarya</taxon>
        <taxon>Ascomycota</taxon>
        <taxon>Pezizomycotina</taxon>
        <taxon>Eurotiomycetes</taxon>
        <taxon>Eurotiomycetidae</taxon>
        <taxon>Eurotiales</taxon>
        <taxon>Aspergillaceae</taxon>
        <taxon>Aspergillus</taxon>
        <taxon>Aspergillus subgen. Circumdati</taxon>
    </lineage>
</organism>
<dbReference type="EMBL" id="ML738386">
    <property type="protein sequence ID" value="KAE8308326.1"/>
    <property type="molecule type" value="Genomic_DNA"/>
</dbReference>
<keyword evidence="1" id="KW-0732">Signal</keyword>
<dbReference type="AlphaFoldDB" id="A0A5N6VJD7"/>
<reference evidence="3" key="1">
    <citation type="submission" date="2019-04" db="EMBL/GenBank/DDBJ databases">
        <title>Friends and foes A comparative genomics studyof 23 Aspergillus species from section Flavi.</title>
        <authorList>
            <consortium name="DOE Joint Genome Institute"/>
            <person name="Kjaerbolling I."/>
            <person name="Vesth T."/>
            <person name="Frisvad J.C."/>
            <person name="Nybo J.L."/>
            <person name="Theobald S."/>
            <person name="Kildgaard S."/>
            <person name="Isbrandt T."/>
            <person name="Kuo A."/>
            <person name="Sato A."/>
            <person name="Lyhne E.K."/>
            <person name="Kogle M.E."/>
            <person name="Wiebenga A."/>
            <person name="Kun R.S."/>
            <person name="Lubbers R.J."/>
            <person name="Makela M.R."/>
            <person name="Barry K."/>
            <person name="Chovatia M."/>
            <person name="Clum A."/>
            <person name="Daum C."/>
            <person name="Haridas S."/>
            <person name="He G."/>
            <person name="LaButti K."/>
            <person name="Lipzen A."/>
            <person name="Mondo S."/>
            <person name="Riley R."/>
            <person name="Salamov A."/>
            <person name="Simmons B.A."/>
            <person name="Magnuson J.K."/>
            <person name="Henrissat B."/>
            <person name="Mortensen U.H."/>
            <person name="Larsen T.O."/>
            <person name="Devries R.P."/>
            <person name="Grigoriev I.V."/>
            <person name="Machida M."/>
            <person name="Baker S.E."/>
            <person name="Andersen M.R."/>
        </authorList>
    </citation>
    <scope>NUCLEOTIDE SEQUENCE [LARGE SCALE GENOMIC DNA]</scope>
    <source>
        <strain evidence="3">CBS 130015</strain>
    </source>
</reference>
<evidence type="ECO:0000313" key="3">
    <source>
        <dbReference type="Proteomes" id="UP000325433"/>
    </source>
</evidence>
<gene>
    <name evidence="2" type="ORF">BDV41DRAFT_551874</name>
</gene>
<name>A0A5N6VJD7_9EURO</name>
<evidence type="ECO:0000313" key="2">
    <source>
        <dbReference type="EMBL" id="KAE8308326.1"/>
    </source>
</evidence>
<proteinExistence type="predicted"/>
<evidence type="ECO:0000256" key="1">
    <source>
        <dbReference type="SAM" id="SignalP"/>
    </source>
</evidence>
<feature type="chain" id="PRO_5024954476" evidence="1">
    <location>
        <begin position="16"/>
        <end position="86"/>
    </location>
</feature>
<sequence length="86" mass="9092">MTCSVFNLVTTLTSGLFPFNFCPGKADGGRTVGFQGREAGGGALEGGEGMDYSAKNPAPEITVGSSMEWSRKYKGTTLVKVHILRC</sequence>
<accession>A0A5N6VJD7</accession>
<dbReference type="Proteomes" id="UP000325433">
    <property type="component" value="Unassembled WGS sequence"/>
</dbReference>
<feature type="signal peptide" evidence="1">
    <location>
        <begin position="1"/>
        <end position="15"/>
    </location>
</feature>